<name>A0A499RRY4_9GAMM</name>
<dbReference type="InterPro" id="IPR000594">
    <property type="entry name" value="ThiF_NAD_FAD-bd"/>
</dbReference>
<dbReference type="RefSeq" id="WP_136143491.1">
    <property type="nucleotide sequence ID" value="NZ_MH220285.1"/>
</dbReference>
<keyword evidence="3" id="KW-0378">Hydrolase</keyword>
<proteinExistence type="predicted"/>
<keyword evidence="5" id="KW-0482">Metalloprotease</keyword>
<dbReference type="GO" id="GO:0006508">
    <property type="term" value="P:proteolysis"/>
    <property type="evidence" value="ECO:0007669"/>
    <property type="project" value="UniProtKB-KW"/>
</dbReference>
<keyword evidence="8" id="KW-0614">Plasmid</keyword>
<geneLocation type="plasmid" evidence="8">
    <name>pRIVM0002_IMP-4_171109_B03</name>
</geneLocation>
<dbReference type="SUPFAM" id="SSF102712">
    <property type="entry name" value="JAB1/MPN domain"/>
    <property type="match status" value="1"/>
</dbReference>
<organism evidence="8">
    <name type="scientific">Acinetobacter ursingii</name>
    <dbReference type="NCBI Taxonomy" id="108980"/>
    <lineage>
        <taxon>Bacteria</taxon>
        <taxon>Pseudomonadati</taxon>
        <taxon>Pseudomonadota</taxon>
        <taxon>Gammaproteobacteria</taxon>
        <taxon>Moraxellales</taxon>
        <taxon>Moraxellaceae</taxon>
        <taxon>Acinetobacter</taxon>
    </lineage>
</organism>
<keyword evidence="2" id="KW-0479">Metal-binding</keyword>
<evidence type="ECO:0000313" key="8">
    <source>
        <dbReference type="EMBL" id="AXK00284.1"/>
    </source>
</evidence>
<dbReference type="GO" id="GO:0008237">
    <property type="term" value="F:metallopeptidase activity"/>
    <property type="evidence" value="ECO:0007669"/>
    <property type="project" value="UniProtKB-KW"/>
</dbReference>
<dbReference type="AlphaFoldDB" id="A0A499RRY4"/>
<evidence type="ECO:0008006" key="9">
    <source>
        <dbReference type="Google" id="ProtNLM"/>
    </source>
</evidence>
<dbReference type="GO" id="GO:0046872">
    <property type="term" value="F:metal ion binding"/>
    <property type="evidence" value="ECO:0007669"/>
    <property type="project" value="UniProtKB-KW"/>
</dbReference>
<dbReference type="GO" id="GO:0008641">
    <property type="term" value="F:ubiquitin-like modifier activating enzyme activity"/>
    <property type="evidence" value="ECO:0007669"/>
    <property type="project" value="InterPro"/>
</dbReference>
<protein>
    <recommendedName>
        <fullName evidence="9">JAB domain-containing protein</fullName>
    </recommendedName>
</protein>
<evidence type="ECO:0000256" key="3">
    <source>
        <dbReference type="ARBA" id="ARBA00022801"/>
    </source>
</evidence>
<dbReference type="Pfam" id="PF14464">
    <property type="entry name" value="Prok-JAB"/>
    <property type="match status" value="1"/>
</dbReference>
<dbReference type="InterPro" id="IPR035985">
    <property type="entry name" value="Ubiquitin-activating_enz"/>
</dbReference>
<evidence type="ECO:0000256" key="2">
    <source>
        <dbReference type="ARBA" id="ARBA00022723"/>
    </source>
</evidence>
<keyword evidence="1" id="KW-0645">Protease</keyword>
<evidence type="ECO:0000256" key="5">
    <source>
        <dbReference type="ARBA" id="ARBA00023049"/>
    </source>
</evidence>
<accession>A0A499RRY4</accession>
<dbReference type="Gene3D" id="3.40.140.10">
    <property type="entry name" value="Cytidine Deaminase, domain 2"/>
    <property type="match status" value="1"/>
</dbReference>
<evidence type="ECO:0000256" key="4">
    <source>
        <dbReference type="ARBA" id="ARBA00022833"/>
    </source>
</evidence>
<feature type="domain" description="THIF-type NAD/FAD binding fold" evidence="6">
    <location>
        <begin position="392"/>
        <end position="505"/>
    </location>
</feature>
<reference evidence="8" key="1">
    <citation type="submission" date="2018-04" db="EMBL/GenBank/DDBJ databases">
        <title>Submission of carbapenemase encoding plasmids from multiple species.</title>
        <authorList>
            <person name="Witteveen S."/>
            <person name="Landman F."/>
        </authorList>
    </citation>
    <scope>NUCLEOTIDE SEQUENCE</scope>
    <source>
        <strain evidence="8">RIVM0002</strain>
        <plasmid evidence="8">pRIVM0002_IMP-4_171109_B03</plasmid>
    </source>
</reference>
<dbReference type="SUPFAM" id="SSF69572">
    <property type="entry name" value="Activating enzymes of the ubiquitin-like proteins"/>
    <property type="match status" value="1"/>
</dbReference>
<evidence type="ECO:0000256" key="1">
    <source>
        <dbReference type="ARBA" id="ARBA00022670"/>
    </source>
</evidence>
<dbReference type="EMBL" id="MH220285">
    <property type="protein sequence ID" value="AXK00284.1"/>
    <property type="molecule type" value="Genomic_DNA"/>
</dbReference>
<dbReference type="InterPro" id="IPR032865">
    <property type="entry name" value="Prok-E2_A"/>
</dbReference>
<dbReference type="Gene3D" id="3.40.50.720">
    <property type="entry name" value="NAD(P)-binding Rossmann-like Domain"/>
    <property type="match status" value="1"/>
</dbReference>
<sequence length="764" mass="86199">MSVDPFFKIGKSYSSLDPNLLKYEQTRQLFQSCLSHPDFDIADIVELSWKSDQPGEAIIVHCGDGTVPTENQVGILVTEVLAIVYNPNKRFGSPYEVLALRKDFPKTPHLNGTSSGEPASLCLYAESWESVERTWTPKKFLQRILWWLHETSNATLHLNDIIPERLFYNNFCQVILPFDFFNSLNSDNFRLRLNYIHNKDKLYKVFRAYFIEDSEKVDDCYLESLVVILPELGLNPIERVPDTLVGLIEYFNGKDIDLNYILTEKIKKIAGNNGISFLSPSNDTFLLLLLIVPRNRPNTEESSGYDSYGFALSNTTISDLGIRLGALTKGFDKKNENICFPDYHLFNLEIEQPKANLTNIQLDHVQITLETTLEYARTASGIDPSNADFNGVLAGVGALGSTLAEIWSREAWGKWSYVDDDLLKPHNVVRHIGKDCHIGKSKVDVVKELVDLNYHSGEKSIAIHAKINDSENPQVKEAIDNAELLVDVTTSIETARDLPTLANLTRIVSTFITPSGEDAVLLFEDKYQKIRVDALETQYYRAILNNDWGVKHLKKHLGAFKTGGGCRDISMVISDELIKLHSAILARQIRLGRLNNQAQIKVWSLDDSTGQVNSHIVEVSPQKKVLLDNGWTIVYDNFIHQKLFEIRAKELPKETGGVILGYIDQKLKSIYIVDVCEAPHDSIATPTTFIRGSEGLSDYIDLCREKTAHIVRYIGDWHSHPDHVSTSPSALDEVLLTDLQNKIDDPDDPVLMAIINSNKVSFYL</sequence>
<evidence type="ECO:0000259" key="7">
    <source>
        <dbReference type="Pfam" id="PF14464"/>
    </source>
</evidence>
<dbReference type="InterPro" id="IPR028090">
    <property type="entry name" value="JAB_dom_prok"/>
</dbReference>
<dbReference type="Pfam" id="PF14457">
    <property type="entry name" value="Prok-E2_A"/>
    <property type="match status" value="1"/>
</dbReference>
<dbReference type="Pfam" id="PF00899">
    <property type="entry name" value="ThiF"/>
    <property type="match status" value="1"/>
</dbReference>
<feature type="domain" description="JAB" evidence="7">
    <location>
        <begin position="641"/>
        <end position="756"/>
    </location>
</feature>
<keyword evidence="4" id="KW-0862">Zinc</keyword>
<evidence type="ECO:0000259" key="6">
    <source>
        <dbReference type="Pfam" id="PF00899"/>
    </source>
</evidence>